<dbReference type="NCBIfam" id="TIGR01536">
    <property type="entry name" value="asn_synth_AEB"/>
    <property type="match status" value="1"/>
</dbReference>
<evidence type="ECO:0000256" key="5">
    <source>
        <dbReference type="ARBA" id="ARBA00022840"/>
    </source>
</evidence>
<dbReference type="PIRSF" id="PIRSF001589">
    <property type="entry name" value="Asn_synthetase_glu-h"/>
    <property type="match status" value="1"/>
</dbReference>
<dbReference type="Gene3D" id="3.60.20.10">
    <property type="entry name" value="Glutamine Phosphoribosylpyrophosphate, subunit 1, domain 1"/>
    <property type="match status" value="1"/>
</dbReference>
<comment type="pathway">
    <text evidence="1">Amino-acid biosynthesis; L-asparagine biosynthesis; L-asparagine from L-aspartate (L-Gln route): step 1/1.</text>
</comment>
<feature type="domain" description="Glutamine amidotransferase type-2" evidence="9">
    <location>
        <begin position="2"/>
        <end position="220"/>
    </location>
</feature>
<keyword evidence="10" id="KW-0436">Ligase</keyword>
<keyword evidence="6" id="KW-0061">Asparagine biosynthesis</keyword>
<dbReference type="InterPro" id="IPR017932">
    <property type="entry name" value="GATase_2_dom"/>
</dbReference>
<dbReference type="EC" id="6.3.5.4" evidence="3"/>
<dbReference type="RefSeq" id="WP_028529456.1">
    <property type="nucleotide sequence ID" value="NZ_CABLBR010000025.1"/>
</dbReference>
<dbReference type="Gene3D" id="3.40.50.620">
    <property type="entry name" value="HUPs"/>
    <property type="match status" value="1"/>
</dbReference>
<dbReference type="CDD" id="cd01991">
    <property type="entry name" value="Asn_synthase_B_C"/>
    <property type="match status" value="1"/>
</dbReference>
<evidence type="ECO:0000259" key="9">
    <source>
        <dbReference type="PROSITE" id="PS51278"/>
    </source>
</evidence>
<dbReference type="Pfam" id="PF00733">
    <property type="entry name" value="Asn_synthase"/>
    <property type="match status" value="1"/>
</dbReference>
<protein>
    <recommendedName>
        <fullName evidence="3">asparagine synthase (glutamine-hydrolyzing)</fullName>
        <ecNumber evidence="3">6.3.5.4</ecNumber>
    </recommendedName>
</protein>
<evidence type="ECO:0000256" key="8">
    <source>
        <dbReference type="ARBA" id="ARBA00048741"/>
    </source>
</evidence>
<dbReference type="InterPro" id="IPR033738">
    <property type="entry name" value="AsnB_N"/>
</dbReference>
<organism evidence="10 11">
    <name type="scientific">Ruminococcus gauvreauii</name>
    <dbReference type="NCBI Taxonomy" id="438033"/>
    <lineage>
        <taxon>Bacteria</taxon>
        <taxon>Bacillati</taxon>
        <taxon>Bacillota</taxon>
        <taxon>Clostridia</taxon>
        <taxon>Eubacteriales</taxon>
        <taxon>Oscillospiraceae</taxon>
        <taxon>Ruminococcus</taxon>
    </lineage>
</organism>
<accession>A0ABY5VIF1</accession>
<evidence type="ECO:0000256" key="6">
    <source>
        <dbReference type="ARBA" id="ARBA00022888"/>
    </source>
</evidence>
<keyword evidence="7" id="KW-0315">Glutamine amidotransferase</keyword>
<dbReference type="InterPro" id="IPR001962">
    <property type="entry name" value="Asn_synthase"/>
</dbReference>
<evidence type="ECO:0000256" key="7">
    <source>
        <dbReference type="ARBA" id="ARBA00022962"/>
    </source>
</evidence>
<proteinExistence type="inferred from homology"/>
<dbReference type="GO" id="GO:0004066">
    <property type="term" value="F:asparagine synthase (glutamine-hydrolyzing) activity"/>
    <property type="evidence" value="ECO:0007669"/>
    <property type="project" value="UniProtKB-EC"/>
</dbReference>
<dbReference type="EMBL" id="CP102290">
    <property type="protein sequence ID" value="UWP60182.1"/>
    <property type="molecule type" value="Genomic_DNA"/>
</dbReference>
<evidence type="ECO:0000256" key="3">
    <source>
        <dbReference type="ARBA" id="ARBA00012737"/>
    </source>
</evidence>
<dbReference type="PANTHER" id="PTHR43284:SF1">
    <property type="entry name" value="ASPARAGINE SYNTHETASE"/>
    <property type="match status" value="1"/>
</dbReference>
<dbReference type="SUPFAM" id="SSF52402">
    <property type="entry name" value="Adenine nucleotide alpha hydrolases-like"/>
    <property type="match status" value="1"/>
</dbReference>
<dbReference type="Proteomes" id="UP001060164">
    <property type="component" value="Chromosome"/>
</dbReference>
<name>A0ABY5VIF1_9FIRM</name>
<comment type="catalytic activity">
    <reaction evidence="8">
        <text>L-aspartate + L-glutamine + ATP + H2O = L-asparagine + L-glutamate + AMP + diphosphate + H(+)</text>
        <dbReference type="Rhea" id="RHEA:12228"/>
        <dbReference type="ChEBI" id="CHEBI:15377"/>
        <dbReference type="ChEBI" id="CHEBI:15378"/>
        <dbReference type="ChEBI" id="CHEBI:29985"/>
        <dbReference type="ChEBI" id="CHEBI:29991"/>
        <dbReference type="ChEBI" id="CHEBI:30616"/>
        <dbReference type="ChEBI" id="CHEBI:33019"/>
        <dbReference type="ChEBI" id="CHEBI:58048"/>
        <dbReference type="ChEBI" id="CHEBI:58359"/>
        <dbReference type="ChEBI" id="CHEBI:456215"/>
        <dbReference type="EC" id="6.3.5.4"/>
    </reaction>
</comment>
<sequence>MCGIAGFCDYTEDYQRVGSNWLPVLKKMNRVLKHRGPDEDGIFIERHCALAHVRLSILDLAGGHQPMTRCEGLGKCTISYNGEIYNMPELRGELLADGIKLSTTSDTEVILAGYMRYGWEYVKRLNGIFSFAIWDGRTDKLLLFRDRAGVKPLFYCKKKHSLIFSSEIKGILQYPGMDAVLDREGLCEIFGLGPAKSYGKGVLKGIEELLPGHFMEYDRSGMRTHCYWKLVSQPHTDSYEKTVEKTAWLVTDAVRSQMLSDVPVCTFLSGGVDSSLVTAICARECERQGKVLDTFSFDFKDNDKNFKANSFQPSQDRPYVDQMVDFAGTRHRYLECTNRDLYEHLFEAVDARDLPCMADVESSMLYFCRQVAQYDKVTLTGECADEIFGGYPWFHKQECFDADIFPWSMDFEMRRMLLKDEVLRELPLEEYAKAAYQKTVDETPVLPGENAREARRREISYLNLKWFMQTLLDRMDRTSMHSGLEARVPFADHRIIEYVWNVPWDMKCRGGVVKGLLRAAGEEVLPHEILYRKKSPYPKTYDPDYEHLLKSRLMEVMSDSNAPLTALIDRKKAEAFIQTPSDYGRPFYGQLMAGPQLIAYLLQINYWLEHYRIRMV</sequence>
<reference evidence="10" key="1">
    <citation type="journal article" date="2022" name="Cell">
        <title>Design, construction, and in vivo augmentation of a complex gut microbiome.</title>
        <authorList>
            <person name="Cheng A.G."/>
            <person name="Ho P.Y."/>
            <person name="Aranda-Diaz A."/>
            <person name="Jain S."/>
            <person name="Yu F.B."/>
            <person name="Meng X."/>
            <person name="Wang M."/>
            <person name="Iakiviak M."/>
            <person name="Nagashima K."/>
            <person name="Zhao A."/>
            <person name="Murugkar P."/>
            <person name="Patil A."/>
            <person name="Atabakhsh K."/>
            <person name="Weakley A."/>
            <person name="Yan J."/>
            <person name="Brumbaugh A.R."/>
            <person name="Higginbottom S."/>
            <person name="Dimas A."/>
            <person name="Shiver A.L."/>
            <person name="Deutschbauer A."/>
            <person name="Neff N."/>
            <person name="Sonnenburg J.L."/>
            <person name="Huang K.C."/>
            <person name="Fischbach M.A."/>
        </authorList>
    </citation>
    <scope>NUCLEOTIDE SEQUENCE</scope>
    <source>
        <strain evidence="10">DSM 19829</strain>
    </source>
</reference>
<dbReference type="InterPro" id="IPR014729">
    <property type="entry name" value="Rossmann-like_a/b/a_fold"/>
</dbReference>
<evidence type="ECO:0000313" key="11">
    <source>
        <dbReference type="Proteomes" id="UP001060164"/>
    </source>
</evidence>
<dbReference type="InterPro" id="IPR029055">
    <property type="entry name" value="Ntn_hydrolases_N"/>
</dbReference>
<dbReference type="PROSITE" id="PS51278">
    <property type="entry name" value="GATASE_TYPE_2"/>
    <property type="match status" value="1"/>
</dbReference>
<dbReference type="Pfam" id="PF13537">
    <property type="entry name" value="GATase_7"/>
    <property type="match status" value="1"/>
</dbReference>
<keyword evidence="6" id="KW-0028">Amino-acid biosynthesis</keyword>
<evidence type="ECO:0000256" key="2">
    <source>
        <dbReference type="ARBA" id="ARBA00005752"/>
    </source>
</evidence>
<evidence type="ECO:0000313" key="10">
    <source>
        <dbReference type="EMBL" id="UWP60182.1"/>
    </source>
</evidence>
<keyword evidence="5" id="KW-0067">ATP-binding</keyword>
<keyword evidence="4" id="KW-0547">Nucleotide-binding</keyword>
<dbReference type="InterPro" id="IPR051786">
    <property type="entry name" value="ASN_synthetase/amidase"/>
</dbReference>
<comment type="similarity">
    <text evidence="2">Belongs to the asparagine synthetase family.</text>
</comment>
<dbReference type="CDD" id="cd00712">
    <property type="entry name" value="AsnB"/>
    <property type="match status" value="1"/>
</dbReference>
<keyword evidence="11" id="KW-1185">Reference proteome</keyword>
<dbReference type="InterPro" id="IPR006426">
    <property type="entry name" value="Asn_synth_AEB"/>
</dbReference>
<dbReference type="PANTHER" id="PTHR43284">
    <property type="entry name" value="ASPARAGINE SYNTHETASE (GLUTAMINE-HYDROLYZING)"/>
    <property type="match status" value="1"/>
</dbReference>
<gene>
    <name evidence="10" type="primary">asnB</name>
    <name evidence="10" type="ORF">NQ502_03765</name>
</gene>
<evidence type="ECO:0000256" key="4">
    <source>
        <dbReference type="ARBA" id="ARBA00022741"/>
    </source>
</evidence>
<evidence type="ECO:0000256" key="1">
    <source>
        <dbReference type="ARBA" id="ARBA00005187"/>
    </source>
</evidence>
<dbReference type="SUPFAM" id="SSF56235">
    <property type="entry name" value="N-terminal nucleophile aminohydrolases (Ntn hydrolases)"/>
    <property type="match status" value="1"/>
</dbReference>